<dbReference type="EMBL" id="JAJSPL020000006">
    <property type="protein sequence ID" value="KAK7746410.1"/>
    <property type="molecule type" value="Genomic_DNA"/>
</dbReference>
<keyword evidence="3" id="KW-1185">Reference proteome</keyword>
<feature type="region of interest" description="Disordered" evidence="1">
    <location>
        <begin position="27"/>
        <end position="81"/>
    </location>
</feature>
<comment type="caution">
    <text evidence="2">The sequence shown here is derived from an EMBL/GenBank/DDBJ whole genome shotgun (WGS) entry which is preliminary data.</text>
</comment>
<accession>A0AAN9UH65</accession>
<sequence length="109" mass="11499">MSDAVPKKRGPKTDVLEALLKRVDGLEAKLKEKKERPPTPTSENGPSTVEEASSSSAAVAAAKASNRGNGDSSPRPDVDVTRVVEVPDAAVYTPSTSRYGKSFLDINCV</sequence>
<feature type="compositionally biased region" description="Polar residues" evidence="1">
    <location>
        <begin position="41"/>
        <end position="51"/>
    </location>
</feature>
<evidence type="ECO:0000313" key="2">
    <source>
        <dbReference type="EMBL" id="KAK7746410.1"/>
    </source>
</evidence>
<evidence type="ECO:0000313" key="3">
    <source>
        <dbReference type="Proteomes" id="UP001320245"/>
    </source>
</evidence>
<feature type="compositionally biased region" description="Basic and acidic residues" evidence="1">
    <location>
        <begin position="27"/>
        <end position="37"/>
    </location>
</feature>
<dbReference type="Proteomes" id="UP001320245">
    <property type="component" value="Unassembled WGS sequence"/>
</dbReference>
<gene>
    <name evidence="2" type="ORF">SLS53_002369</name>
</gene>
<evidence type="ECO:0000256" key="1">
    <source>
        <dbReference type="SAM" id="MobiDB-lite"/>
    </source>
</evidence>
<feature type="compositionally biased region" description="Low complexity" evidence="1">
    <location>
        <begin position="52"/>
        <end position="65"/>
    </location>
</feature>
<dbReference type="AlphaFoldDB" id="A0AAN9UH65"/>
<organism evidence="2 3">
    <name type="scientific">Cytospora paraplurivora</name>
    <dbReference type="NCBI Taxonomy" id="2898453"/>
    <lineage>
        <taxon>Eukaryota</taxon>
        <taxon>Fungi</taxon>
        <taxon>Dikarya</taxon>
        <taxon>Ascomycota</taxon>
        <taxon>Pezizomycotina</taxon>
        <taxon>Sordariomycetes</taxon>
        <taxon>Sordariomycetidae</taxon>
        <taxon>Diaporthales</taxon>
        <taxon>Cytosporaceae</taxon>
        <taxon>Cytospora</taxon>
    </lineage>
</organism>
<proteinExistence type="predicted"/>
<protein>
    <submittedName>
        <fullName evidence="2">Uncharacterized protein</fullName>
    </submittedName>
</protein>
<reference evidence="2 3" key="1">
    <citation type="journal article" date="2023" name="PLoS ONE">
        <title>Cytospora paraplurivora sp. nov. isolated from orchards with fruit tree decline syndrome in Ontario, Canada.</title>
        <authorList>
            <person name="Ilyukhin E."/>
            <person name="Nguyen H.D.T."/>
            <person name="Castle A.J."/>
            <person name="Ellouze W."/>
        </authorList>
    </citation>
    <scope>NUCLEOTIDE SEQUENCE [LARGE SCALE GENOMIC DNA]</scope>
    <source>
        <strain evidence="2 3">FDS-564</strain>
    </source>
</reference>
<name>A0AAN9UH65_9PEZI</name>